<comment type="subcellular location">
    <subcellularLocation>
        <location evidence="1">Membrane</location>
        <topology evidence="1">Single-pass membrane protein</topology>
    </subcellularLocation>
</comment>
<dbReference type="PANTHER" id="PTHR24416">
    <property type="entry name" value="TYROSINE-PROTEIN KINASE RECEPTOR"/>
    <property type="match status" value="1"/>
</dbReference>
<dbReference type="GO" id="GO:0043235">
    <property type="term" value="C:receptor complex"/>
    <property type="evidence" value="ECO:0007669"/>
    <property type="project" value="TreeGrafter"/>
</dbReference>
<dbReference type="Proteomes" id="UP000266673">
    <property type="component" value="Unassembled WGS sequence"/>
</dbReference>
<dbReference type="GO" id="GO:0005524">
    <property type="term" value="F:ATP binding"/>
    <property type="evidence" value="ECO:0007669"/>
    <property type="project" value="UniProtKB-UniRule"/>
</dbReference>
<sequence>MVANEKNDEFSDLKKIGEGGFGIVSKAIWKRQHRQLKIIVAIKTLKNENDIDKFKQELKIIKKVCKNPKRRNIIKFHKTIVIHNNSFNMVFQFANKGDLRTYLEKSFEKLTWIQKLQMAYEISKGVEFLHKFIEIFIPKMFWFTKGYVKEKC</sequence>
<dbReference type="EMBL" id="QKWP01002101">
    <property type="protein sequence ID" value="RIB04839.1"/>
    <property type="molecule type" value="Genomic_DNA"/>
</dbReference>
<keyword evidence="5" id="KW-1185">Reference proteome</keyword>
<dbReference type="GO" id="GO:0007169">
    <property type="term" value="P:cell surface receptor protein tyrosine kinase signaling pathway"/>
    <property type="evidence" value="ECO:0007669"/>
    <property type="project" value="TreeGrafter"/>
</dbReference>
<evidence type="ECO:0000313" key="4">
    <source>
        <dbReference type="EMBL" id="RIB04839.1"/>
    </source>
</evidence>
<dbReference type="AlphaFoldDB" id="A0A397U7U8"/>
<dbReference type="PROSITE" id="PS50011">
    <property type="entry name" value="PROTEIN_KINASE_DOM"/>
    <property type="match status" value="1"/>
</dbReference>
<dbReference type="GO" id="GO:0004714">
    <property type="term" value="F:transmembrane receptor protein tyrosine kinase activity"/>
    <property type="evidence" value="ECO:0007669"/>
    <property type="project" value="TreeGrafter"/>
</dbReference>
<gene>
    <name evidence="4" type="ORF">C2G38_650983</name>
</gene>
<dbReference type="InterPro" id="IPR017441">
    <property type="entry name" value="Protein_kinase_ATP_BS"/>
</dbReference>
<evidence type="ECO:0000313" key="5">
    <source>
        <dbReference type="Proteomes" id="UP000266673"/>
    </source>
</evidence>
<keyword evidence="4" id="KW-0418">Kinase</keyword>
<comment type="caution">
    <text evidence="4">The sequence shown here is derived from an EMBL/GenBank/DDBJ whole genome shotgun (WGS) entry which is preliminary data.</text>
</comment>
<dbReference type="Pfam" id="PF07714">
    <property type="entry name" value="PK_Tyr_Ser-Thr"/>
    <property type="match status" value="1"/>
</dbReference>
<dbReference type="PROSITE" id="PS00107">
    <property type="entry name" value="PROTEIN_KINASE_ATP"/>
    <property type="match status" value="1"/>
</dbReference>
<dbReference type="InterPro" id="IPR011009">
    <property type="entry name" value="Kinase-like_dom_sf"/>
</dbReference>
<dbReference type="InterPro" id="IPR000719">
    <property type="entry name" value="Prot_kinase_dom"/>
</dbReference>
<dbReference type="SUPFAM" id="SSF56112">
    <property type="entry name" value="Protein kinase-like (PK-like)"/>
    <property type="match status" value="1"/>
</dbReference>
<keyword evidence="4" id="KW-0808">Transferase</keyword>
<evidence type="ECO:0000259" key="3">
    <source>
        <dbReference type="PROSITE" id="PS50011"/>
    </source>
</evidence>
<dbReference type="PANTHER" id="PTHR24416:SF623">
    <property type="entry name" value="PROTEIN KINASE DOMAIN-CONTAINING PROTEIN"/>
    <property type="match status" value="1"/>
</dbReference>
<protein>
    <submittedName>
        <fullName evidence="4">Kinase-like domain-containing protein</fullName>
    </submittedName>
</protein>
<dbReference type="InterPro" id="IPR050122">
    <property type="entry name" value="RTK"/>
</dbReference>
<dbReference type="InterPro" id="IPR001245">
    <property type="entry name" value="Ser-Thr/Tyr_kinase_cat_dom"/>
</dbReference>
<feature type="domain" description="Protein kinase" evidence="3">
    <location>
        <begin position="10"/>
        <end position="152"/>
    </location>
</feature>
<dbReference type="Gene3D" id="1.10.510.10">
    <property type="entry name" value="Transferase(Phosphotransferase) domain 1"/>
    <property type="match status" value="1"/>
</dbReference>
<accession>A0A397U7U8</accession>
<dbReference type="GO" id="GO:0005886">
    <property type="term" value="C:plasma membrane"/>
    <property type="evidence" value="ECO:0007669"/>
    <property type="project" value="TreeGrafter"/>
</dbReference>
<evidence type="ECO:0000256" key="1">
    <source>
        <dbReference type="ARBA" id="ARBA00004167"/>
    </source>
</evidence>
<proteinExistence type="predicted"/>
<keyword evidence="2" id="KW-0067">ATP-binding</keyword>
<reference evidence="4 5" key="1">
    <citation type="submission" date="2018-06" db="EMBL/GenBank/DDBJ databases">
        <title>Comparative genomics reveals the genomic features of Rhizophagus irregularis, R. cerebriforme, R. diaphanum and Gigaspora rosea, and their symbiotic lifestyle signature.</title>
        <authorList>
            <person name="Morin E."/>
            <person name="San Clemente H."/>
            <person name="Chen E.C.H."/>
            <person name="De La Providencia I."/>
            <person name="Hainaut M."/>
            <person name="Kuo A."/>
            <person name="Kohler A."/>
            <person name="Murat C."/>
            <person name="Tang N."/>
            <person name="Roy S."/>
            <person name="Loubradou J."/>
            <person name="Henrissat B."/>
            <person name="Grigoriev I.V."/>
            <person name="Corradi N."/>
            <person name="Roux C."/>
            <person name="Martin F.M."/>
        </authorList>
    </citation>
    <scope>NUCLEOTIDE SEQUENCE [LARGE SCALE GENOMIC DNA]</scope>
    <source>
        <strain evidence="4 5">DAOM 194757</strain>
    </source>
</reference>
<evidence type="ECO:0000256" key="2">
    <source>
        <dbReference type="PROSITE-ProRule" id="PRU10141"/>
    </source>
</evidence>
<keyword evidence="2" id="KW-0547">Nucleotide-binding</keyword>
<feature type="binding site" evidence="2">
    <location>
        <position position="43"/>
    </location>
    <ligand>
        <name>ATP</name>
        <dbReference type="ChEBI" id="CHEBI:30616"/>
    </ligand>
</feature>
<organism evidence="4 5">
    <name type="scientific">Gigaspora rosea</name>
    <dbReference type="NCBI Taxonomy" id="44941"/>
    <lineage>
        <taxon>Eukaryota</taxon>
        <taxon>Fungi</taxon>
        <taxon>Fungi incertae sedis</taxon>
        <taxon>Mucoromycota</taxon>
        <taxon>Glomeromycotina</taxon>
        <taxon>Glomeromycetes</taxon>
        <taxon>Diversisporales</taxon>
        <taxon>Gigasporaceae</taxon>
        <taxon>Gigaspora</taxon>
    </lineage>
</organism>
<name>A0A397U7U8_9GLOM</name>
<dbReference type="OrthoDB" id="2376918at2759"/>